<feature type="transmembrane region" description="Helical" evidence="1">
    <location>
        <begin position="6"/>
        <end position="30"/>
    </location>
</feature>
<dbReference type="EMBL" id="NIZW01000018">
    <property type="protein sequence ID" value="PHQ33216.1"/>
    <property type="molecule type" value="Genomic_DNA"/>
</dbReference>
<keyword evidence="1" id="KW-1133">Transmembrane helix</keyword>
<sequence length="136" mass="15034">MDLASQILPSATFAFWSRYGIVLLLAILAWNKMRTPLVACTAMSVCIAGFAASYCENEHTAMLILLAGLTLGPAAGLFADTFTTHDRRMQCAIERMYARKYVCPQCDHGFTSTQLTGQCPRCECCFPKPEQPKRAD</sequence>
<dbReference type="Proteomes" id="UP000225740">
    <property type="component" value="Unassembled WGS sequence"/>
</dbReference>
<organism evidence="2 3">
    <name type="scientific">Rhodopirellula bahusiensis</name>
    <dbReference type="NCBI Taxonomy" id="2014065"/>
    <lineage>
        <taxon>Bacteria</taxon>
        <taxon>Pseudomonadati</taxon>
        <taxon>Planctomycetota</taxon>
        <taxon>Planctomycetia</taxon>
        <taxon>Pirellulales</taxon>
        <taxon>Pirellulaceae</taxon>
        <taxon>Rhodopirellula</taxon>
    </lineage>
</organism>
<keyword evidence="1" id="KW-0812">Transmembrane</keyword>
<evidence type="ECO:0000313" key="2">
    <source>
        <dbReference type="EMBL" id="PHQ33216.1"/>
    </source>
</evidence>
<feature type="transmembrane region" description="Helical" evidence="1">
    <location>
        <begin position="60"/>
        <end position="79"/>
    </location>
</feature>
<gene>
    <name evidence="2" type="ORF">CEE69_20960</name>
</gene>
<keyword evidence="3" id="KW-1185">Reference proteome</keyword>
<protein>
    <submittedName>
        <fullName evidence="2">Uncharacterized protein</fullName>
    </submittedName>
</protein>
<proteinExistence type="predicted"/>
<name>A0A2G1W2F8_9BACT</name>
<reference evidence="2 3" key="1">
    <citation type="submission" date="2017-06" db="EMBL/GenBank/DDBJ databases">
        <title>Description of Rhodopirellula bahusiensis sp. nov.</title>
        <authorList>
            <person name="Kizina J."/>
            <person name="Harder J."/>
        </authorList>
    </citation>
    <scope>NUCLEOTIDE SEQUENCE [LARGE SCALE GENOMIC DNA]</scope>
    <source>
        <strain evidence="2 3">SWK21</strain>
    </source>
</reference>
<evidence type="ECO:0000313" key="3">
    <source>
        <dbReference type="Proteomes" id="UP000225740"/>
    </source>
</evidence>
<feature type="transmembrane region" description="Helical" evidence="1">
    <location>
        <begin position="37"/>
        <end position="54"/>
    </location>
</feature>
<accession>A0A2G1W2F8</accession>
<dbReference type="AlphaFoldDB" id="A0A2G1W2F8"/>
<comment type="caution">
    <text evidence="2">The sequence shown here is derived from an EMBL/GenBank/DDBJ whole genome shotgun (WGS) entry which is preliminary data.</text>
</comment>
<evidence type="ECO:0000256" key="1">
    <source>
        <dbReference type="SAM" id="Phobius"/>
    </source>
</evidence>
<keyword evidence="1" id="KW-0472">Membrane</keyword>